<proteinExistence type="predicted"/>
<gene>
    <name evidence="2" type="ORF">L2764_15345</name>
</gene>
<protein>
    <submittedName>
        <fullName evidence="2">Uncharacterized protein</fullName>
    </submittedName>
</protein>
<dbReference type="RefSeq" id="WP_248941142.1">
    <property type="nucleotide sequence ID" value="NZ_JAKIKS010000062.1"/>
</dbReference>
<keyword evidence="3" id="KW-1185">Reference proteome</keyword>
<comment type="caution">
    <text evidence="2">The sequence shown here is derived from an EMBL/GenBank/DDBJ whole genome shotgun (WGS) entry which is preliminary data.</text>
</comment>
<feature type="signal peptide" evidence="1">
    <location>
        <begin position="1"/>
        <end position="20"/>
    </location>
</feature>
<dbReference type="EMBL" id="JAKIKS010000062">
    <property type="protein sequence ID" value="MCL1125808.1"/>
    <property type="molecule type" value="Genomic_DNA"/>
</dbReference>
<name>A0ABT0LDM7_9GAMM</name>
<dbReference type="Proteomes" id="UP001203423">
    <property type="component" value="Unassembled WGS sequence"/>
</dbReference>
<accession>A0ABT0LDM7</accession>
<evidence type="ECO:0000313" key="3">
    <source>
        <dbReference type="Proteomes" id="UP001203423"/>
    </source>
</evidence>
<evidence type="ECO:0000313" key="2">
    <source>
        <dbReference type="EMBL" id="MCL1125808.1"/>
    </source>
</evidence>
<organism evidence="2 3">
    <name type="scientific">Shewanella surugensis</name>
    <dbReference type="NCBI Taxonomy" id="212020"/>
    <lineage>
        <taxon>Bacteria</taxon>
        <taxon>Pseudomonadati</taxon>
        <taxon>Pseudomonadota</taxon>
        <taxon>Gammaproteobacteria</taxon>
        <taxon>Alteromonadales</taxon>
        <taxon>Shewanellaceae</taxon>
        <taxon>Shewanella</taxon>
    </lineage>
</organism>
<feature type="chain" id="PRO_5047214470" evidence="1">
    <location>
        <begin position="21"/>
        <end position="79"/>
    </location>
</feature>
<sequence length="79" mass="8673">MKAYAIFCCLFYVVSINVSAKTTASLPTPFESSSQSALPTSKAINIYLQQIVKQSKITYLVQLGILAGKRPIYAVRLSK</sequence>
<reference evidence="2 3" key="1">
    <citation type="submission" date="2022-01" db="EMBL/GenBank/DDBJ databases">
        <title>Whole genome-based taxonomy of the Shewanellaceae.</title>
        <authorList>
            <person name="Martin-Rodriguez A.J."/>
        </authorList>
    </citation>
    <scope>NUCLEOTIDE SEQUENCE [LARGE SCALE GENOMIC DNA]</scope>
    <source>
        <strain evidence="2 3">DSM 17177</strain>
    </source>
</reference>
<evidence type="ECO:0000256" key="1">
    <source>
        <dbReference type="SAM" id="SignalP"/>
    </source>
</evidence>
<keyword evidence="1" id="KW-0732">Signal</keyword>